<sequence length="774" mass="87553">MKSANRGKLPVLDSLTMFFIISNLILIFLAELAVDKVSGLLNALGYGMPDVPLLLRWGLFLLNSVVFYFILRRYNARLLREANRRRRSEKHLRLYARVFQAAQEGIVITDAKNRIMDVNQAFTRMTGYEAGEIIGSTPRVLQSDKQDKAFYDDMWASIRQQGSWQGEIWNRRKDGSVFPEWLIINAVKDETGRIANYVGIFSDISERKKAEQTLRMHASVFESSHEGIMITNTEGTILAVNPAFTAVTGYTARDAAGKKPSMLQSGRQDRAFYVRMWASIRETGGWQGEIWNKRKTGEIYPEWLTIKAVKDDEGNIRTYVGIFSDITERIQAEENLRYLAHYDMLTGLPNRRQFQNKLNAALLDAKQCGTMVGLLFIDLDRFKIINDSLGHEIGDRLLVQAANRLRRCIQEPQIVSRLGGDEFTVILPGLQDPKEATDVADIVLKELAQKFHVDPHELYITGSVGISLYPRDGSDLETLVKHADSAMYAAKEQRNGYRLFAPHWTETLPRRLVLENGLRATAMDGELEVFYQPQMDCRSGRLVGLEALTRWNHPVLGLISPQEFIPVAEEIGMIADMDEWVLENVCWQHVRWEEILGYPVKVAVNLSARQLHRPHLPERIRQTLQRHQVDPAQLEIEITESAGLTKAEATIRLLKELRRIGVGTAIDDFGTGHSALAYLKKFDFSVLKIDKTFIRGLDHDPVNRALVQAIVDMAHALGLRTVAEGVETEAELARLKQIGCDTVQGYLLSQPLPACEMEEFLASIRHGDKGAAEA</sequence>
<dbReference type="SMART" id="SM00086">
    <property type="entry name" value="PAC"/>
    <property type="match status" value="2"/>
</dbReference>
<evidence type="ECO:0000313" key="7">
    <source>
        <dbReference type="Proteomes" id="UP001168883"/>
    </source>
</evidence>
<dbReference type="CDD" id="cd01949">
    <property type="entry name" value="GGDEF"/>
    <property type="match status" value="1"/>
</dbReference>
<dbReference type="Pfam" id="PF13426">
    <property type="entry name" value="PAS_9"/>
    <property type="match status" value="2"/>
</dbReference>
<dbReference type="CDD" id="cd01948">
    <property type="entry name" value="EAL"/>
    <property type="match status" value="1"/>
</dbReference>
<feature type="domain" description="PAS" evidence="2">
    <location>
        <begin position="91"/>
        <end position="135"/>
    </location>
</feature>
<dbReference type="RefSeq" id="WP_164827758.1">
    <property type="nucleotide sequence ID" value="NZ_JAUMKJ010000011.1"/>
</dbReference>
<organism evidence="6 7">
    <name type="scientific">Paenibacillus ehimensis</name>
    <dbReference type="NCBI Taxonomy" id="79264"/>
    <lineage>
        <taxon>Bacteria</taxon>
        <taxon>Bacillati</taxon>
        <taxon>Bacillota</taxon>
        <taxon>Bacilli</taxon>
        <taxon>Bacillales</taxon>
        <taxon>Paenibacillaceae</taxon>
        <taxon>Paenibacillus</taxon>
    </lineage>
</organism>
<evidence type="ECO:0000259" key="2">
    <source>
        <dbReference type="PROSITE" id="PS50112"/>
    </source>
</evidence>
<dbReference type="EMBL" id="JAUMKJ010000011">
    <property type="protein sequence ID" value="MDO3677520.1"/>
    <property type="molecule type" value="Genomic_DNA"/>
</dbReference>
<dbReference type="Gene3D" id="3.20.20.450">
    <property type="entry name" value="EAL domain"/>
    <property type="match status" value="1"/>
</dbReference>
<dbReference type="NCBIfam" id="TIGR00229">
    <property type="entry name" value="sensory_box"/>
    <property type="match status" value="2"/>
</dbReference>
<reference evidence="6" key="1">
    <citation type="submission" date="2023-07" db="EMBL/GenBank/DDBJ databases">
        <authorList>
            <person name="Aktuganov G."/>
            <person name="Boyko T."/>
            <person name="Delegan Y."/>
            <person name="Galimzianova N."/>
            <person name="Gilvanova E."/>
            <person name="Korobov V."/>
            <person name="Kuzmina L."/>
            <person name="Melentiev A."/>
            <person name="Milman P."/>
            <person name="Ryabova A."/>
            <person name="Stupak E."/>
            <person name="Yasakov T."/>
            <person name="Zharikova N."/>
            <person name="Zhurenko E."/>
        </authorList>
    </citation>
    <scope>NUCLEOTIDE SEQUENCE</scope>
    <source>
        <strain evidence="6">IB-739</strain>
    </source>
</reference>
<proteinExistence type="predicted"/>
<dbReference type="InterPro" id="IPR035919">
    <property type="entry name" value="EAL_sf"/>
</dbReference>
<evidence type="ECO:0000313" key="6">
    <source>
        <dbReference type="EMBL" id="MDO3677520.1"/>
    </source>
</evidence>
<feature type="domain" description="PAC" evidence="3">
    <location>
        <begin position="164"/>
        <end position="216"/>
    </location>
</feature>
<evidence type="ECO:0000259" key="5">
    <source>
        <dbReference type="PROSITE" id="PS50887"/>
    </source>
</evidence>
<dbReference type="SUPFAM" id="SSF55073">
    <property type="entry name" value="Nucleotide cyclase"/>
    <property type="match status" value="1"/>
</dbReference>
<dbReference type="SUPFAM" id="SSF55785">
    <property type="entry name" value="PYP-like sensor domain (PAS domain)"/>
    <property type="match status" value="2"/>
</dbReference>
<keyword evidence="1" id="KW-0472">Membrane</keyword>
<keyword evidence="1" id="KW-1133">Transmembrane helix</keyword>
<dbReference type="Proteomes" id="UP001168883">
    <property type="component" value="Unassembled WGS sequence"/>
</dbReference>
<dbReference type="InterPro" id="IPR000700">
    <property type="entry name" value="PAS-assoc_C"/>
</dbReference>
<accession>A0ABT8V7T8</accession>
<dbReference type="InterPro" id="IPR000014">
    <property type="entry name" value="PAS"/>
</dbReference>
<evidence type="ECO:0000256" key="1">
    <source>
        <dbReference type="SAM" id="Phobius"/>
    </source>
</evidence>
<evidence type="ECO:0000259" key="4">
    <source>
        <dbReference type="PROSITE" id="PS50883"/>
    </source>
</evidence>
<comment type="caution">
    <text evidence="6">The sequence shown here is derived from an EMBL/GenBank/DDBJ whole genome shotgun (WGS) entry which is preliminary data.</text>
</comment>
<dbReference type="InterPro" id="IPR052155">
    <property type="entry name" value="Biofilm_reg_signaling"/>
</dbReference>
<dbReference type="NCBIfam" id="TIGR00254">
    <property type="entry name" value="GGDEF"/>
    <property type="match status" value="1"/>
</dbReference>
<keyword evidence="7" id="KW-1185">Reference proteome</keyword>
<dbReference type="InterPro" id="IPR012226">
    <property type="entry name" value="Diguanyl_cyclase/Pdiesterase"/>
</dbReference>
<dbReference type="Gene3D" id="3.30.70.270">
    <property type="match status" value="1"/>
</dbReference>
<dbReference type="InterPro" id="IPR029787">
    <property type="entry name" value="Nucleotide_cyclase"/>
</dbReference>
<dbReference type="InterPro" id="IPR000160">
    <property type="entry name" value="GGDEF_dom"/>
</dbReference>
<dbReference type="PANTHER" id="PTHR44757:SF2">
    <property type="entry name" value="BIOFILM ARCHITECTURE MAINTENANCE PROTEIN MBAA"/>
    <property type="match status" value="1"/>
</dbReference>
<dbReference type="PANTHER" id="PTHR44757">
    <property type="entry name" value="DIGUANYLATE CYCLASE DGCP"/>
    <property type="match status" value="1"/>
</dbReference>
<dbReference type="SMART" id="SM00052">
    <property type="entry name" value="EAL"/>
    <property type="match status" value="1"/>
</dbReference>
<feature type="transmembrane region" description="Helical" evidence="1">
    <location>
        <begin position="54"/>
        <end position="71"/>
    </location>
</feature>
<feature type="domain" description="PAS" evidence="2">
    <location>
        <begin position="213"/>
        <end position="258"/>
    </location>
</feature>
<feature type="domain" description="EAL" evidence="4">
    <location>
        <begin position="511"/>
        <end position="765"/>
    </location>
</feature>
<dbReference type="CDD" id="cd00130">
    <property type="entry name" value="PAS"/>
    <property type="match status" value="2"/>
</dbReference>
<dbReference type="PROSITE" id="PS50112">
    <property type="entry name" value="PAS"/>
    <property type="match status" value="2"/>
</dbReference>
<dbReference type="SMART" id="SM00091">
    <property type="entry name" value="PAS"/>
    <property type="match status" value="2"/>
</dbReference>
<feature type="domain" description="GGDEF" evidence="5">
    <location>
        <begin position="370"/>
        <end position="502"/>
    </location>
</feature>
<dbReference type="PROSITE" id="PS50113">
    <property type="entry name" value="PAC"/>
    <property type="match status" value="2"/>
</dbReference>
<evidence type="ECO:0000259" key="3">
    <source>
        <dbReference type="PROSITE" id="PS50113"/>
    </source>
</evidence>
<dbReference type="SUPFAM" id="SSF141868">
    <property type="entry name" value="EAL domain-like"/>
    <property type="match status" value="1"/>
</dbReference>
<dbReference type="PROSITE" id="PS50883">
    <property type="entry name" value="EAL"/>
    <property type="match status" value="1"/>
</dbReference>
<protein>
    <submittedName>
        <fullName evidence="6">EAL domain-containing protein</fullName>
    </submittedName>
</protein>
<name>A0ABT8V7T8_9BACL</name>
<keyword evidence="1" id="KW-0812">Transmembrane</keyword>
<dbReference type="InterPro" id="IPR043128">
    <property type="entry name" value="Rev_trsase/Diguanyl_cyclase"/>
</dbReference>
<feature type="transmembrane region" description="Helical" evidence="1">
    <location>
        <begin position="12"/>
        <end position="34"/>
    </location>
</feature>
<dbReference type="Pfam" id="PF00563">
    <property type="entry name" value="EAL"/>
    <property type="match status" value="1"/>
</dbReference>
<dbReference type="InterPro" id="IPR001633">
    <property type="entry name" value="EAL_dom"/>
</dbReference>
<dbReference type="PROSITE" id="PS50887">
    <property type="entry name" value="GGDEF"/>
    <property type="match status" value="1"/>
</dbReference>
<dbReference type="SMART" id="SM00267">
    <property type="entry name" value="GGDEF"/>
    <property type="match status" value="1"/>
</dbReference>
<dbReference type="Gene3D" id="3.30.450.20">
    <property type="entry name" value="PAS domain"/>
    <property type="match status" value="2"/>
</dbReference>
<dbReference type="InterPro" id="IPR001610">
    <property type="entry name" value="PAC"/>
</dbReference>
<dbReference type="PIRSF" id="PIRSF005925">
    <property type="entry name" value="Dos"/>
    <property type="match status" value="1"/>
</dbReference>
<feature type="domain" description="PAC" evidence="3">
    <location>
        <begin position="286"/>
        <end position="338"/>
    </location>
</feature>
<dbReference type="Pfam" id="PF00990">
    <property type="entry name" value="GGDEF"/>
    <property type="match status" value="1"/>
</dbReference>
<gene>
    <name evidence="6" type="ORF">Q3C12_10960</name>
</gene>
<dbReference type="InterPro" id="IPR035965">
    <property type="entry name" value="PAS-like_dom_sf"/>
</dbReference>